<dbReference type="Gene3D" id="2.60.120.260">
    <property type="entry name" value="Galactose-binding domain-like"/>
    <property type="match status" value="1"/>
</dbReference>
<dbReference type="AlphaFoldDB" id="A0A2T0W715"/>
<dbReference type="InterPro" id="IPR032312">
    <property type="entry name" value="LacZ_4"/>
</dbReference>
<dbReference type="Gene3D" id="2.70.98.10">
    <property type="match status" value="1"/>
</dbReference>
<dbReference type="Proteomes" id="UP000238205">
    <property type="component" value="Unassembled WGS sequence"/>
</dbReference>
<dbReference type="InterPro" id="IPR011013">
    <property type="entry name" value="Gal_mutarotase_sf_dom"/>
</dbReference>
<dbReference type="Pfam" id="PF16353">
    <property type="entry name" value="LacZ_4"/>
    <property type="match status" value="1"/>
</dbReference>
<dbReference type="InterPro" id="IPR036156">
    <property type="entry name" value="Beta-gal/glucu_dom_sf"/>
</dbReference>
<evidence type="ECO:0000259" key="9">
    <source>
        <dbReference type="SMART" id="SM01038"/>
    </source>
</evidence>
<keyword evidence="5 8" id="KW-0378">Hydrolase</keyword>
<dbReference type="InterPro" id="IPR050347">
    <property type="entry name" value="Bact_Beta-galactosidase"/>
</dbReference>
<proteinExistence type="inferred from homology"/>
<dbReference type="InterPro" id="IPR023232">
    <property type="entry name" value="Glyco_hydro_2_AS"/>
</dbReference>
<dbReference type="InterPro" id="IPR006104">
    <property type="entry name" value="Glyco_hydro_2_N"/>
</dbReference>
<evidence type="ECO:0000313" key="10">
    <source>
        <dbReference type="EMBL" id="PRY82492.1"/>
    </source>
</evidence>
<dbReference type="RefSeq" id="WP_106193286.1">
    <property type="nucleotide sequence ID" value="NZ_PVTO01000011.1"/>
</dbReference>
<comment type="caution">
    <text evidence="10">The sequence shown here is derived from an EMBL/GenBank/DDBJ whole genome shotgun (WGS) entry which is preliminary data.</text>
</comment>
<dbReference type="SUPFAM" id="SSF49303">
    <property type="entry name" value="beta-Galactosidase/glucuronidase domain"/>
    <property type="match status" value="2"/>
</dbReference>
<dbReference type="GO" id="GO:0004565">
    <property type="term" value="F:beta-galactosidase activity"/>
    <property type="evidence" value="ECO:0007669"/>
    <property type="project" value="UniProtKB-EC"/>
</dbReference>
<dbReference type="GO" id="GO:0030246">
    <property type="term" value="F:carbohydrate binding"/>
    <property type="evidence" value="ECO:0007669"/>
    <property type="project" value="InterPro"/>
</dbReference>
<name>A0A2T0W715_9LACT</name>
<dbReference type="SUPFAM" id="SSF49785">
    <property type="entry name" value="Galactose-binding domain-like"/>
    <property type="match status" value="1"/>
</dbReference>
<dbReference type="EC" id="3.2.1.23" evidence="3 8"/>
<comment type="similarity">
    <text evidence="2 8">Belongs to the glycosyl hydrolase 2 family.</text>
</comment>
<dbReference type="InterPro" id="IPR017853">
    <property type="entry name" value="GH"/>
</dbReference>
<feature type="domain" description="Beta galactosidase small chain/" evidence="9">
    <location>
        <begin position="743"/>
        <end position="1022"/>
    </location>
</feature>
<evidence type="ECO:0000256" key="7">
    <source>
        <dbReference type="ARBA" id="ARBA00032230"/>
    </source>
</evidence>
<keyword evidence="6 8" id="KW-0326">Glycosidase</keyword>
<evidence type="ECO:0000313" key="11">
    <source>
        <dbReference type="Proteomes" id="UP000238205"/>
    </source>
</evidence>
<dbReference type="SUPFAM" id="SSF74650">
    <property type="entry name" value="Galactose mutarotase-like"/>
    <property type="match status" value="1"/>
</dbReference>
<dbReference type="PROSITE" id="PS00608">
    <property type="entry name" value="GLYCOSYL_HYDROL_F2_2"/>
    <property type="match status" value="1"/>
</dbReference>
<dbReference type="InterPro" id="IPR013783">
    <property type="entry name" value="Ig-like_fold"/>
</dbReference>
<dbReference type="SMART" id="SM01038">
    <property type="entry name" value="Bgal_small_N"/>
    <property type="match status" value="1"/>
</dbReference>
<dbReference type="InterPro" id="IPR006103">
    <property type="entry name" value="Glyco_hydro_2_cat"/>
</dbReference>
<gene>
    <name evidence="10" type="ORF">CLV38_11142</name>
</gene>
<dbReference type="OrthoDB" id="9762066at2"/>
<sequence length="1027" mass="117811">MWKGGIIIHKYYLDQQVLGKNKMGESAYHFTYRSSEEAKTYNRQLSKGFQLLNGEWKFHYSRFPEVLTEAFYTSDYDDSKWNTIRVPSNWQLEGYGKPHYTNVQYPFPIDPPHIPSENPTGIYRRAFYMNDLDDQTFLRFEGVDGAFNVWLNGQYVGYSTGSRTAAQFDLSEVIKEGQNTIVVKVTKWSAQTYLEDQDMWWLSGIFRDVYIKTAGKKAIEDYTVTTAFDNQYNNATLCVELSLTEESVGSSLTFTLSDDLHSLFSEEIKVTARTVTFSKVIEKPEQWSAEAPHLYDLLIQLSDDSGPVSIVPQKVGFREIRLHNGLIEVNGKPVLFKGVNRHEFHPDLGRYVPYSTMIEDIKLMKSHNINAVRTSHYPSDPRFYDLCDQYGLYVIDETDIETHGFVFVNDWDRLSDSDDWTEAYVDRIRRMIERDKNHPSVVIWSLGNESGYGKNHVKMAEWARKKDDTRLLHYEGETRYLLERSNFEPKQSNKSADMFSTMYTDVETLEKLGKQTGLDQPHILCEFAHAMGNGPGGFKEYLELFYKYPRLQGGFVWEWIDQGIRAINEDGEEFFAYGGDFGEDPHDGNFVIDGLIFPDREPSPALTEYKKAIEPIKVEAIDLNAGKIKVTNRYDFIPLDHVYGLWELTAGEKVIQNGFFKTDGINPQESEEFELKIETIDTNEPVDLTIQFVQRYATEWSDIGHEVAWSQFRISEGDKTKGVLTASLESEPLAVKTESELITIENSKFSVTFNQFEGLLKEYSYNGNRLITSGPKQNFWRALTDNDRISHDEFKSSNTEKHWKQFAVDKMQERIESFSVDQVNETEMSITVSSTLAPPIVEWGFRSETTYTIFENGRIDITVSSKKYGKGSQTLPKIGLQMMISKELADTKWAGKGPGESYPDIILAARDGVWERATDEMTTPYIMPQESGNRSDVDWAAFYNSRGEGLLIAGEVFNFSVSQYTTRDLDKAMHRTELVAGDQYELTIDHQVNGIGSSSCGPGVLEQYQLKNEDYAYTVSIMPYIHH</sequence>
<dbReference type="PRINTS" id="PR00132">
    <property type="entry name" value="GLHYDRLASE2"/>
</dbReference>
<accession>A0A2T0W715</accession>
<keyword evidence="11" id="KW-1185">Reference proteome</keyword>
<evidence type="ECO:0000256" key="1">
    <source>
        <dbReference type="ARBA" id="ARBA00001412"/>
    </source>
</evidence>
<dbReference type="FunFam" id="3.20.20.80:FF:000018">
    <property type="entry name" value="Beta-galactosidase"/>
    <property type="match status" value="1"/>
</dbReference>
<dbReference type="InterPro" id="IPR008979">
    <property type="entry name" value="Galactose-bd-like_sf"/>
</dbReference>
<dbReference type="GO" id="GO:0005990">
    <property type="term" value="P:lactose catabolic process"/>
    <property type="evidence" value="ECO:0007669"/>
    <property type="project" value="TreeGrafter"/>
</dbReference>
<evidence type="ECO:0000256" key="8">
    <source>
        <dbReference type="RuleBase" id="RU361154"/>
    </source>
</evidence>
<evidence type="ECO:0000256" key="3">
    <source>
        <dbReference type="ARBA" id="ARBA00012756"/>
    </source>
</evidence>
<evidence type="ECO:0000256" key="2">
    <source>
        <dbReference type="ARBA" id="ARBA00007401"/>
    </source>
</evidence>
<dbReference type="SUPFAM" id="SSF51445">
    <property type="entry name" value="(Trans)glycosidases"/>
    <property type="match status" value="1"/>
</dbReference>
<dbReference type="PANTHER" id="PTHR46323">
    <property type="entry name" value="BETA-GALACTOSIDASE"/>
    <property type="match status" value="1"/>
</dbReference>
<dbReference type="InterPro" id="IPR023230">
    <property type="entry name" value="Glyco_hydro_2_CS"/>
</dbReference>
<evidence type="ECO:0000256" key="4">
    <source>
        <dbReference type="ARBA" id="ARBA00013303"/>
    </source>
</evidence>
<evidence type="ECO:0000256" key="6">
    <source>
        <dbReference type="ARBA" id="ARBA00023295"/>
    </source>
</evidence>
<dbReference type="EMBL" id="PVTO01000011">
    <property type="protein sequence ID" value="PRY82492.1"/>
    <property type="molecule type" value="Genomic_DNA"/>
</dbReference>
<dbReference type="Gene3D" id="3.20.20.80">
    <property type="entry name" value="Glycosidases"/>
    <property type="match status" value="1"/>
</dbReference>
<evidence type="ECO:0000256" key="5">
    <source>
        <dbReference type="ARBA" id="ARBA00022801"/>
    </source>
</evidence>
<organism evidence="10 11">
    <name type="scientific">Alkalibacterium olivapovliticus</name>
    <dbReference type="NCBI Taxonomy" id="99907"/>
    <lineage>
        <taxon>Bacteria</taxon>
        <taxon>Bacillati</taxon>
        <taxon>Bacillota</taxon>
        <taxon>Bacilli</taxon>
        <taxon>Lactobacillales</taxon>
        <taxon>Carnobacteriaceae</taxon>
        <taxon>Alkalibacterium</taxon>
    </lineage>
</organism>
<dbReference type="InterPro" id="IPR004199">
    <property type="entry name" value="B-gal_small/dom_5"/>
</dbReference>
<reference evidence="10 11" key="1">
    <citation type="submission" date="2018-03" db="EMBL/GenBank/DDBJ databases">
        <title>Genomic Encyclopedia of Archaeal and Bacterial Type Strains, Phase II (KMG-II): from individual species to whole genera.</title>
        <authorList>
            <person name="Goeker M."/>
        </authorList>
    </citation>
    <scope>NUCLEOTIDE SEQUENCE [LARGE SCALE GENOMIC DNA]</scope>
    <source>
        <strain evidence="10 11">DSM 13175</strain>
    </source>
</reference>
<dbReference type="Gene3D" id="2.60.40.10">
    <property type="entry name" value="Immunoglobulins"/>
    <property type="match status" value="2"/>
</dbReference>
<protein>
    <recommendedName>
        <fullName evidence="4 8">Beta-galactosidase</fullName>
        <ecNumber evidence="3 8">3.2.1.23</ecNumber>
    </recommendedName>
    <alternativeName>
        <fullName evidence="7 8">Lactase</fullName>
    </alternativeName>
</protein>
<dbReference type="InterPro" id="IPR014718">
    <property type="entry name" value="GH-type_carb-bd"/>
</dbReference>
<dbReference type="Pfam" id="PF02929">
    <property type="entry name" value="Bgal_small_N"/>
    <property type="match status" value="1"/>
</dbReference>
<dbReference type="PANTHER" id="PTHR46323:SF2">
    <property type="entry name" value="BETA-GALACTOSIDASE"/>
    <property type="match status" value="1"/>
</dbReference>
<dbReference type="Pfam" id="PF00703">
    <property type="entry name" value="Glyco_hydro_2"/>
    <property type="match status" value="1"/>
</dbReference>
<dbReference type="InterPro" id="IPR006101">
    <property type="entry name" value="Glyco_hydro_2"/>
</dbReference>
<dbReference type="InterPro" id="IPR006102">
    <property type="entry name" value="Ig-like_GH2"/>
</dbReference>
<comment type="catalytic activity">
    <reaction evidence="1 8">
        <text>Hydrolysis of terminal non-reducing beta-D-galactose residues in beta-D-galactosides.</text>
        <dbReference type="EC" id="3.2.1.23"/>
    </reaction>
</comment>
<dbReference type="GO" id="GO:0009341">
    <property type="term" value="C:beta-galactosidase complex"/>
    <property type="evidence" value="ECO:0007669"/>
    <property type="project" value="InterPro"/>
</dbReference>
<dbReference type="PROSITE" id="PS00719">
    <property type="entry name" value="GLYCOSYL_HYDROL_F2_1"/>
    <property type="match status" value="1"/>
</dbReference>
<dbReference type="Pfam" id="PF02837">
    <property type="entry name" value="Glyco_hydro_2_N"/>
    <property type="match status" value="1"/>
</dbReference>
<dbReference type="Pfam" id="PF02836">
    <property type="entry name" value="Glyco_hydro_2_C"/>
    <property type="match status" value="1"/>
</dbReference>